<evidence type="ECO:0000313" key="4">
    <source>
        <dbReference type="EMBL" id="ETR69535.1"/>
    </source>
</evidence>
<name>A0A1V1P485_9BACT</name>
<organism evidence="4 5">
    <name type="scientific">Candidatus Magnetoglobus multicellularis str. Araruama</name>
    <dbReference type="NCBI Taxonomy" id="890399"/>
    <lineage>
        <taxon>Bacteria</taxon>
        <taxon>Pseudomonadati</taxon>
        <taxon>Thermodesulfobacteriota</taxon>
        <taxon>Desulfobacteria</taxon>
        <taxon>Desulfobacterales</taxon>
        <taxon>Desulfobacteraceae</taxon>
        <taxon>Candidatus Magnetoglobus</taxon>
    </lineage>
</organism>
<dbReference type="PANTHER" id="PTHR43255:SF2">
    <property type="entry name" value="HETERODISULFIDE REDUCTASE RELATED PROTEIN"/>
    <property type="match status" value="1"/>
</dbReference>
<accession>A0A1V1P485</accession>
<dbReference type="GO" id="GO:0051536">
    <property type="term" value="F:iron-sulfur cluster binding"/>
    <property type="evidence" value="ECO:0007669"/>
    <property type="project" value="UniProtKB-KW"/>
</dbReference>
<evidence type="ECO:0000256" key="2">
    <source>
        <dbReference type="ARBA" id="ARBA00023004"/>
    </source>
</evidence>
<gene>
    <name evidence="4" type="ORF">OMM_03879</name>
</gene>
<keyword evidence="2" id="KW-0408">Iron</keyword>
<dbReference type="PROSITE" id="PS00198">
    <property type="entry name" value="4FE4S_FER_1"/>
    <property type="match status" value="1"/>
</dbReference>
<dbReference type="PANTHER" id="PTHR43255">
    <property type="entry name" value="IRON-SULFUR-BINDING OXIDOREDUCTASE FADF-RELATED-RELATED"/>
    <property type="match status" value="1"/>
</dbReference>
<dbReference type="GO" id="GO:0005886">
    <property type="term" value="C:plasma membrane"/>
    <property type="evidence" value="ECO:0007669"/>
    <property type="project" value="TreeGrafter"/>
</dbReference>
<sequence>MQFLASCVQFNANFLNKMKEHFMATALTYDPSASKSLLEEVMSRSGQLLTACYQCRRCAAGCAVGDETTPATPDRLIRLLMLGEKEAALSNDLVWKCVSCYTCGTRCPNNIQTGRITETLKKMSKESKQAPHLPKVGYFHDSFVKAGLRWGRVNEMEFMGMYELKHLRDKFVEKDIDGIKQEIMDQMQFAIAMMKHKRMHFDFLKADGRIELNRLYKKFKKDQS</sequence>
<dbReference type="InterPro" id="IPR009051">
    <property type="entry name" value="Helical_ferredxn"/>
</dbReference>
<dbReference type="Gene3D" id="1.10.1060.10">
    <property type="entry name" value="Alpha-helical ferredoxin"/>
    <property type="match status" value="1"/>
</dbReference>
<comment type="caution">
    <text evidence="4">The sequence shown here is derived from an EMBL/GenBank/DDBJ whole genome shotgun (WGS) entry which is preliminary data.</text>
</comment>
<dbReference type="Pfam" id="PF13534">
    <property type="entry name" value="Fer4_17"/>
    <property type="match status" value="1"/>
</dbReference>
<evidence type="ECO:0000256" key="1">
    <source>
        <dbReference type="ARBA" id="ARBA00022723"/>
    </source>
</evidence>
<proteinExistence type="predicted"/>
<dbReference type="AlphaFoldDB" id="A0A1V1P485"/>
<dbReference type="GO" id="GO:0046872">
    <property type="term" value="F:metal ion binding"/>
    <property type="evidence" value="ECO:0007669"/>
    <property type="project" value="UniProtKB-KW"/>
</dbReference>
<dbReference type="InterPro" id="IPR051460">
    <property type="entry name" value="HdrC_iron-sulfur_subunit"/>
</dbReference>
<keyword evidence="3" id="KW-0411">Iron-sulfur</keyword>
<dbReference type="EMBL" id="ATBP01000620">
    <property type="protein sequence ID" value="ETR69535.1"/>
    <property type="molecule type" value="Genomic_DNA"/>
</dbReference>
<reference evidence="5" key="1">
    <citation type="submission" date="2012-11" db="EMBL/GenBank/DDBJ databases">
        <authorList>
            <person name="Lucero-Rivera Y.E."/>
            <person name="Tovar-Ramirez D."/>
        </authorList>
    </citation>
    <scope>NUCLEOTIDE SEQUENCE [LARGE SCALE GENOMIC DNA]</scope>
    <source>
        <strain evidence="5">Araruama</strain>
    </source>
</reference>
<protein>
    <submittedName>
        <fullName evidence="4">CoB--CoM heterodisulfide reductase iron-sulfur subunit C</fullName>
    </submittedName>
</protein>
<evidence type="ECO:0000313" key="5">
    <source>
        <dbReference type="Proteomes" id="UP000189670"/>
    </source>
</evidence>
<evidence type="ECO:0000256" key="3">
    <source>
        <dbReference type="ARBA" id="ARBA00023014"/>
    </source>
</evidence>
<dbReference type="Proteomes" id="UP000189670">
    <property type="component" value="Unassembled WGS sequence"/>
</dbReference>
<keyword evidence="1" id="KW-0479">Metal-binding</keyword>
<dbReference type="SUPFAM" id="SSF46548">
    <property type="entry name" value="alpha-helical ferredoxin"/>
    <property type="match status" value="1"/>
</dbReference>
<dbReference type="InterPro" id="IPR017900">
    <property type="entry name" value="4Fe4S_Fe_S_CS"/>
</dbReference>